<dbReference type="EMBL" id="MGDE01000065">
    <property type="protein sequence ID" value="OGL46956.1"/>
    <property type="molecule type" value="Genomic_DNA"/>
</dbReference>
<dbReference type="AlphaFoldDB" id="A0A1F7RZF6"/>
<protein>
    <submittedName>
        <fullName evidence="1">Uncharacterized protein</fullName>
    </submittedName>
</protein>
<reference evidence="1 2" key="1">
    <citation type="journal article" date="2016" name="Nat. Commun.">
        <title>Thousands of microbial genomes shed light on interconnected biogeochemical processes in an aquifer system.</title>
        <authorList>
            <person name="Anantharaman K."/>
            <person name="Brown C.T."/>
            <person name="Hug L.A."/>
            <person name="Sharon I."/>
            <person name="Castelle C.J."/>
            <person name="Probst A.J."/>
            <person name="Thomas B.C."/>
            <person name="Singh A."/>
            <person name="Wilkins M.J."/>
            <person name="Karaoz U."/>
            <person name="Brodie E.L."/>
            <person name="Williams K.H."/>
            <person name="Hubbard S.S."/>
            <person name="Banfield J.F."/>
        </authorList>
    </citation>
    <scope>NUCLEOTIDE SEQUENCE [LARGE SCALE GENOMIC DNA]</scope>
</reference>
<organism evidence="1 2">
    <name type="scientific">Candidatus Schekmanbacteria bacterium RBG_16_38_10</name>
    <dbReference type="NCBI Taxonomy" id="1817879"/>
    <lineage>
        <taxon>Bacteria</taxon>
        <taxon>Candidatus Schekmaniibacteriota</taxon>
    </lineage>
</organism>
<gene>
    <name evidence="1" type="ORF">A2W05_04015</name>
</gene>
<dbReference type="Proteomes" id="UP000178797">
    <property type="component" value="Unassembled WGS sequence"/>
</dbReference>
<sequence length="131" mass="15073">MMETTEERNFIKEVIQNVKEDYDNLSNPTYCNVNVGFGSLKSGMNIIQDNHSIRMIQCDDLCSERINNIIKKFIQRSSIPSMMKGRSARCLNVVIGINILNDNNHYSGRFYEIELQKNGGLILIDVIKRID</sequence>
<accession>A0A1F7RZF6</accession>
<proteinExistence type="predicted"/>
<evidence type="ECO:0000313" key="2">
    <source>
        <dbReference type="Proteomes" id="UP000178797"/>
    </source>
</evidence>
<name>A0A1F7RZF6_9BACT</name>
<evidence type="ECO:0000313" key="1">
    <source>
        <dbReference type="EMBL" id="OGL46956.1"/>
    </source>
</evidence>
<comment type="caution">
    <text evidence="1">The sequence shown here is derived from an EMBL/GenBank/DDBJ whole genome shotgun (WGS) entry which is preliminary data.</text>
</comment>